<dbReference type="AlphaFoldDB" id="A0A3N4M848"/>
<keyword evidence="3" id="KW-1185">Reference proteome</keyword>
<gene>
    <name evidence="2" type="ORF">L211DRAFT_405883</name>
</gene>
<evidence type="ECO:0000313" key="3">
    <source>
        <dbReference type="Proteomes" id="UP000267821"/>
    </source>
</evidence>
<dbReference type="InParanoid" id="A0A3N4M848"/>
<evidence type="ECO:0000313" key="2">
    <source>
        <dbReference type="EMBL" id="RPB28741.1"/>
    </source>
</evidence>
<feature type="compositionally biased region" description="Acidic residues" evidence="1">
    <location>
        <begin position="218"/>
        <end position="231"/>
    </location>
</feature>
<dbReference type="EMBL" id="ML121529">
    <property type="protein sequence ID" value="RPB28741.1"/>
    <property type="molecule type" value="Genomic_DNA"/>
</dbReference>
<feature type="compositionally biased region" description="Pro residues" evidence="1">
    <location>
        <begin position="138"/>
        <end position="159"/>
    </location>
</feature>
<proteinExistence type="predicted"/>
<evidence type="ECO:0000256" key="1">
    <source>
        <dbReference type="SAM" id="MobiDB-lite"/>
    </source>
</evidence>
<feature type="compositionally biased region" description="Low complexity" evidence="1">
    <location>
        <begin position="83"/>
        <end position="105"/>
    </location>
</feature>
<feature type="region of interest" description="Disordered" evidence="1">
    <location>
        <begin position="218"/>
        <end position="245"/>
    </location>
</feature>
<protein>
    <submittedName>
        <fullName evidence="2">Uncharacterized protein</fullName>
    </submittedName>
</protein>
<accession>A0A3N4M848</accession>
<dbReference type="OrthoDB" id="10037289at2759"/>
<dbReference type="Proteomes" id="UP000267821">
    <property type="component" value="Unassembled WGS sequence"/>
</dbReference>
<feature type="region of interest" description="Disordered" evidence="1">
    <location>
        <begin position="27"/>
        <end position="183"/>
    </location>
</feature>
<organism evidence="2 3">
    <name type="scientific">Terfezia boudieri ATCC MYA-4762</name>
    <dbReference type="NCBI Taxonomy" id="1051890"/>
    <lineage>
        <taxon>Eukaryota</taxon>
        <taxon>Fungi</taxon>
        <taxon>Dikarya</taxon>
        <taxon>Ascomycota</taxon>
        <taxon>Pezizomycotina</taxon>
        <taxon>Pezizomycetes</taxon>
        <taxon>Pezizales</taxon>
        <taxon>Pezizaceae</taxon>
        <taxon>Terfezia</taxon>
    </lineage>
</organism>
<reference evidence="2 3" key="1">
    <citation type="journal article" date="2018" name="Nat. Ecol. Evol.">
        <title>Pezizomycetes genomes reveal the molecular basis of ectomycorrhizal truffle lifestyle.</title>
        <authorList>
            <person name="Murat C."/>
            <person name="Payen T."/>
            <person name="Noel B."/>
            <person name="Kuo A."/>
            <person name="Morin E."/>
            <person name="Chen J."/>
            <person name="Kohler A."/>
            <person name="Krizsan K."/>
            <person name="Balestrini R."/>
            <person name="Da Silva C."/>
            <person name="Montanini B."/>
            <person name="Hainaut M."/>
            <person name="Levati E."/>
            <person name="Barry K.W."/>
            <person name="Belfiori B."/>
            <person name="Cichocki N."/>
            <person name="Clum A."/>
            <person name="Dockter R.B."/>
            <person name="Fauchery L."/>
            <person name="Guy J."/>
            <person name="Iotti M."/>
            <person name="Le Tacon F."/>
            <person name="Lindquist E.A."/>
            <person name="Lipzen A."/>
            <person name="Malagnac F."/>
            <person name="Mello A."/>
            <person name="Molinier V."/>
            <person name="Miyauchi S."/>
            <person name="Poulain J."/>
            <person name="Riccioni C."/>
            <person name="Rubini A."/>
            <person name="Sitrit Y."/>
            <person name="Splivallo R."/>
            <person name="Traeger S."/>
            <person name="Wang M."/>
            <person name="Zifcakova L."/>
            <person name="Wipf D."/>
            <person name="Zambonelli A."/>
            <person name="Paolocci F."/>
            <person name="Nowrousian M."/>
            <person name="Ottonello S."/>
            <person name="Baldrian P."/>
            <person name="Spatafora J.W."/>
            <person name="Henrissat B."/>
            <person name="Nagy L.G."/>
            <person name="Aury J.M."/>
            <person name="Wincker P."/>
            <person name="Grigoriev I.V."/>
            <person name="Bonfante P."/>
            <person name="Martin F.M."/>
        </authorList>
    </citation>
    <scope>NUCLEOTIDE SEQUENCE [LARGE SCALE GENOMIC DNA]</scope>
    <source>
        <strain evidence="2 3">ATCC MYA-4762</strain>
    </source>
</reference>
<sequence length="502" mass="55700">MPPKRKAQRKRKVEEIASLPEISTSQEINVETSATTTTTRRSARVAAGKNKATAPAVFEAASAITDSQESAKHNVVRKKSKTKASNSKAEALAPAPATSLNAAASISGYSGEATVSKESATTPVAPTPENAPVALQPAVPPITAPPTSMPPPAPPPPPASSSSTVRALPIPESASAPQPKKRVRNSAKMLANNNIRPPLPSPDSIEYMRCGILIQDDEDEDEDLEQPESEDPNEKTPPPGSPASKWFISKLGADRLRDMCEDCMKRCPDAFGMYIFNDFWGYGIIEVMENWALDWARSWDRYKSWKGGKLNRMAMAKGFGQHYMVDDGERVMELYELLTAMLSGTFRLLNDIHETHKSEENPRPLAPIKNLGLMCACALNHHSSINPDDENVDFRPMVYRYAKRWGELEDDYVREMVEKGIKVDEIDEEEEEEEEDDKKLSIEACVRAEKMLAEYKARHASSPPGIFYRPPRIGGNSYDITKMNEAEKREYKYGSRSSPSPW</sequence>
<name>A0A3N4M848_9PEZI</name>